<evidence type="ECO:0000313" key="3">
    <source>
        <dbReference type="EMBL" id="MBM7803373.1"/>
    </source>
</evidence>
<reference evidence="2" key="1">
    <citation type="journal article" date="2014" name="Int. J. Syst. Evol. Microbiol.">
        <title>Complete genome sequence of Corynebacterium casei LMG S-19264T (=DSM 44701T), isolated from a smear-ripened cheese.</title>
        <authorList>
            <consortium name="US DOE Joint Genome Institute (JGI-PGF)"/>
            <person name="Walter F."/>
            <person name="Albersmeier A."/>
            <person name="Kalinowski J."/>
            <person name="Ruckert C."/>
        </authorList>
    </citation>
    <scope>NUCLEOTIDE SEQUENCE</scope>
    <source>
        <strain evidence="2">JCM 1480</strain>
    </source>
</reference>
<dbReference type="SUPFAM" id="SSF46689">
    <property type="entry name" value="Homeodomain-like"/>
    <property type="match status" value="1"/>
</dbReference>
<gene>
    <name evidence="2" type="ORF">GCM10009769_27360</name>
    <name evidence="3" type="ORF">JOE58_002624</name>
</gene>
<dbReference type="InterPro" id="IPR036271">
    <property type="entry name" value="Tet_transcr_reg_TetR-rel_C_sf"/>
</dbReference>
<accession>A0A8H9KZS2</accession>
<keyword evidence="5" id="KW-1185">Reference proteome</keyword>
<dbReference type="EMBL" id="BMOI01000013">
    <property type="protein sequence ID" value="GGL07616.1"/>
    <property type="molecule type" value="Genomic_DNA"/>
</dbReference>
<dbReference type="PANTHER" id="PTHR30055:SF228">
    <property type="entry name" value="TRANSCRIPTIONAL REGULATOR-RELATED"/>
    <property type="match status" value="1"/>
</dbReference>
<dbReference type="Proteomes" id="UP000648535">
    <property type="component" value="Unassembled WGS sequence"/>
</dbReference>
<dbReference type="SUPFAM" id="SSF48498">
    <property type="entry name" value="Tetracyclin repressor-like, C-terminal domain"/>
    <property type="match status" value="1"/>
</dbReference>
<dbReference type="EMBL" id="JAFBCG010000001">
    <property type="protein sequence ID" value="MBM7803373.1"/>
    <property type="molecule type" value="Genomic_DNA"/>
</dbReference>
<name>A0A8H9KZS2_9MICO</name>
<reference evidence="2" key="2">
    <citation type="submission" date="2020-09" db="EMBL/GenBank/DDBJ databases">
        <authorList>
            <person name="Sun Q."/>
            <person name="Ohkuma M."/>
        </authorList>
    </citation>
    <scope>NUCLEOTIDE SEQUENCE</scope>
    <source>
        <strain evidence="2">JCM 1480</strain>
    </source>
</reference>
<keyword evidence="1" id="KW-0238">DNA-binding</keyword>
<dbReference type="InterPro" id="IPR009057">
    <property type="entry name" value="Homeodomain-like_sf"/>
</dbReference>
<dbReference type="GO" id="GO:0000976">
    <property type="term" value="F:transcription cis-regulatory region binding"/>
    <property type="evidence" value="ECO:0007669"/>
    <property type="project" value="TreeGrafter"/>
</dbReference>
<organism evidence="2 4">
    <name type="scientific">Curtobacterium luteum</name>
    <dbReference type="NCBI Taxonomy" id="33881"/>
    <lineage>
        <taxon>Bacteria</taxon>
        <taxon>Bacillati</taxon>
        <taxon>Actinomycetota</taxon>
        <taxon>Actinomycetes</taxon>
        <taxon>Micrococcales</taxon>
        <taxon>Microbacteriaceae</taxon>
        <taxon>Curtobacterium</taxon>
    </lineage>
</organism>
<dbReference type="Gene3D" id="1.10.357.10">
    <property type="entry name" value="Tetracycline Repressor, domain 2"/>
    <property type="match status" value="1"/>
</dbReference>
<comment type="caution">
    <text evidence="2">The sequence shown here is derived from an EMBL/GenBank/DDBJ whole genome shotgun (WGS) entry which is preliminary data.</text>
</comment>
<dbReference type="Proteomes" id="UP000746584">
    <property type="component" value="Unassembled WGS sequence"/>
</dbReference>
<evidence type="ECO:0000256" key="1">
    <source>
        <dbReference type="ARBA" id="ARBA00023125"/>
    </source>
</evidence>
<dbReference type="GO" id="GO:0003700">
    <property type="term" value="F:DNA-binding transcription factor activity"/>
    <property type="evidence" value="ECO:0007669"/>
    <property type="project" value="TreeGrafter"/>
</dbReference>
<dbReference type="PANTHER" id="PTHR30055">
    <property type="entry name" value="HTH-TYPE TRANSCRIPTIONAL REGULATOR RUTR"/>
    <property type="match status" value="1"/>
</dbReference>
<evidence type="ECO:0000313" key="5">
    <source>
        <dbReference type="Proteomes" id="UP000746584"/>
    </source>
</evidence>
<proteinExistence type="predicted"/>
<sequence length="210" mass="22064">MPTPPTRRRLGPAEREAQITAGAAAVARADGLAGVTLRGVAAAVGVAPSLVAHYRPSMDVLVGDTFRTIAEAEVAEVRRLVERRADPVARLSVLLAAIADPARDDVAVLWADAWSLGRTNEVLATAARDVMDDWQRLATGVVADGVDAGVMRTEDPAGIGRLLFALVDATNGYALVDYLDRPTREGLVRDTIARAVGLDPRALDAPGPDA</sequence>
<dbReference type="RefSeq" id="WP_175328920.1">
    <property type="nucleotide sequence ID" value="NZ_BMOI01000013.1"/>
</dbReference>
<evidence type="ECO:0000313" key="4">
    <source>
        <dbReference type="Proteomes" id="UP000648535"/>
    </source>
</evidence>
<dbReference type="InterPro" id="IPR050109">
    <property type="entry name" value="HTH-type_TetR-like_transc_reg"/>
</dbReference>
<evidence type="ECO:0000313" key="2">
    <source>
        <dbReference type="EMBL" id="GGL07616.1"/>
    </source>
</evidence>
<protein>
    <submittedName>
        <fullName evidence="3">AcrR family transcriptional regulator</fullName>
    </submittedName>
</protein>
<reference evidence="3 5" key="3">
    <citation type="submission" date="2021-01" db="EMBL/GenBank/DDBJ databases">
        <title>Sequencing the genomes of 1000 actinobacteria strains.</title>
        <authorList>
            <person name="Klenk H.-P."/>
        </authorList>
    </citation>
    <scope>NUCLEOTIDE SEQUENCE [LARGE SCALE GENOMIC DNA]</scope>
    <source>
        <strain evidence="3 5">DSM 20542</strain>
    </source>
</reference>
<dbReference type="AlphaFoldDB" id="A0A8H9KZS2"/>